<evidence type="ECO:0000313" key="2">
    <source>
        <dbReference type="Proteomes" id="UP001530400"/>
    </source>
</evidence>
<dbReference type="AlphaFoldDB" id="A0ABD3PXA3"/>
<comment type="caution">
    <text evidence="1">The sequence shown here is derived from an EMBL/GenBank/DDBJ whole genome shotgun (WGS) entry which is preliminary data.</text>
</comment>
<protein>
    <submittedName>
        <fullName evidence="1">Uncharacterized protein</fullName>
    </submittedName>
</protein>
<dbReference type="EMBL" id="JALLPJ020000426">
    <property type="protein sequence ID" value="KAL3792543.1"/>
    <property type="molecule type" value="Genomic_DNA"/>
</dbReference>
<name>A0ABD3PXA3_9STRA</name>
<sequence>MLKASTIEVQNAILRYCSWCISASQDTRNVVLSGIMQVDMKVTSAIGSIDSARNLWQVQMKIKTHSIAFNIFNEQIKDQAIHFLIRDQWYFERNLSTSLLQKLLNHELHLRRAIRTSIIGHGLERCYSSI</sequence>
<dbReference type="Proteomes" id="UP001530400">
    <property type="component" value="Unassembled WGS sequence"/>
</dbReference>
<proteinExistence type="predicted"/>
<keyword evidence="2" id="KW-1185">Reference proteome</keyword>
<organism evidence="1 2">
    <name type="scientific">Cyclotella atomus</name>
    <dbReference type="NCBI Taxonomy" id="382360"/>
    <lineage>
        <taxon>Eukaryota</taxon>
        <taxon>Sar</taxon>
        <taxon>Stramenopiles</taxon>
        <taxon>Ochrophyta</taxon>
        <taxon>Bacillariophyta</taxon>
        <taxon>Coscinodiscophyceae</taxon>
        <taxon>Thalassiosirophycidae</taxon>
        <taxon>Stephanodiscales</taxon>
        <taxon>Stephanodiscaceae</taxon>
        <taxon>Cyclotella</taxon>
    </lineage>
</organism>
<gene>
    <name evidence="1" type="ORF">ACHAWO_008414</name>
</gene>
<accession>A0ABD3PXA3</accession>
<reference evidence="1 2" key="1">
    <citation type="submission" date="2024-10" db="EMBL/GenBank/DDBJ databases">
        <title>Updated reference genomes for cyclostephanoid diatoms.</title>
        <authorList>
            <person name="Roberts W.R."/>
            <person name="Alverson A.J."/>
        </authorList>
    </citation>
    <scope>NUCLEOTIDE SEQUENCE [LARGE SCALE GENOMIC DNA]</scope>
    <source>
        <strain evidence="1 2">AJA010-31</strain>
    </source>
</reference>
<evidence type="ECO:0000313" key="1">
    <source>
        <dbReference type="EMBL" id="KAL3792543.1"/>
    </source>
</evidence>